<dbReference type="PANTHER" id="PTHR43098">
    <property type="entry name" value="L-ORNITHINE N(5)-MONOOXYGENASE-RELATED"/>
    <property type="match status" value="1"/>
</dbReference>
<evidence type="ECO:0000256" key="1">
    <source>
        <dbReference type="ARBA" id="ARBA00001974"/>
    </source>
</evidence>
<dbReference type="InterPro" id="IPR050775">
    <property type="entry name" value="FAD-binding_Monooxygenases"/>
</dbReference>
<proteinExistence type="inferred from homology"/>
<dbReference type="Proteomes" id="UP001489902">
    <property type="component" value="Chromosome 8"/>
</dbReference>
<gene>
    <name evidence="8" type="ORF">QYS62_011565</name>
</gene>
<dbReference type="GO" id="GO:0004497">
    <property type="term" value="F:monooxygenase activity"/>
    <property type="evidence" value="ECO:0007669"/>
    <property type="project" value="UniProtKB-KW"/>
</dbReference>
<keyword evidence="9" id="KW-1185">Reference proteome</keyword>
<evidence type="ECO:0000313" key="8">
    <source>
        <dbReference type="EMBL" id="WZH50321.1"/>
    </source>
</evidence>
<comment type="similarity">
    <text evidence="2">Belongs to the FAD-binding monooxygenase family.</text>
</comment>
<evidence type="ECO:0000256" key="5">
    <source>
        <dbReference type="ARBA" id="ARBA00022857"/>
    </source>
</evidence>
<name>A0ABZ2XBT5_9HYPO</name>
<keyword evidence="4" id="KW-0274">FAD</keyword>
<dbReference type="InterPro" id="IPR036188">
    <property type="entry name" value="FAD/NAD-bd_sf"/>
</dbReference>
<feature type="region of interest" description="Disordered" evidence="7">
    <location>
        <begin position="1"/>
        <end position="21"/>
    </location>
</feature>
<reference evidence="8 9" key="1">
    <citation type="submission" date="2024-04" db="EMBL/GenBank/DDBJ databases">
        <title>Complete genome sequence of Fusarium acuminatum.</title>
        <authorList>
            <person name="Lan B."/>
        </authorList>
    </citation>
    <scope>NUCLEOTIDE SEQUENCE [LARGE SCALE GENOMIC DNA]</scope>
    <source>
        <strain evidence="8">1A</strain>
    </source>
</reference>
<keyword evidence="8" id="KW-0503">Monooxygenase</keyword>
<accession>A0ABZ2XBT5</accession>
<keyword evidence="6" id="KW-0560">Oxidoreductase</keyword>
<sequence>MPNNNKKRKGPSGPHKSSAYPGTIDAIVNSTKDFDSVNYHRLYAGGVGYVDLDGKGLISGIYSYFFGLLRCLSCFGLIDVREKDTGRSSFSKDGSSLLTDSAGSLEWGTFPPKFKRSSKTSSCAYKDLPYPQSSPFIIFIYTRRRPLILVMSTIPVTETGSVGSRLSTIERKYEDEAAKRLRPDGVDQFVDLDNQQGSESSVPYRDPWIDAEAPSAQGPLPLQDGSDCKFLIVGAGLGGLIGAVKLIQAGFSVDDIRMVDAAGGFGGTWYWNRFPGLLCDIESYSYMPLLEETGYMPKNRYASSDEILEHTNRIASQYRLTDKALFRTVVRRQQWDENRKRWAVGLALTRSREENELNLTVYAQFVILACASYGGPQVPKVAGLDKFRGSVFHTARWDYSCTGGSPTDPRLDKLKDKTVGIIGTGATAVQVVPFLAQWAKKLNVFQRTPSTVFEREQRPTDLNDWTTQIAAKPGWQEERQLNWLSHASDNAKGSKLVKDIWTELPSFSALLGAPKGIVTMESIPEHVARLYALDLPMADRARARVEELVQDKKIAAKLKAWYPTWCKRIIISDEYLQTFNQLNVTLVDTDGKGVERITETGVMVAGEEHPVDVLILSTGFRAPLRAYGNPAARLGLSIIGRDGTSLDDKWRRVGAATLHGVCCHRFPNLFFVGAAQAGFAGIVTFMLETQMRHIAYILGQAHRKSGLDTSSLTVEVTDEAEEAWSSEVARRAFWFSSMGGCTPSYFTNEGAFSKPQDPEEMMRIARTMMWGEGYEDYLRILEKWRGEGRLEGLMVGNASQ</sequence>
<evidence type="ECO:0000313" key="9">
    <source>
        <dbReference type="Proteomes" id="UP001489902"/>
    </source>
</evidence>
<dbReference type="PANTHER" id="PTHR43098:SF2">
    <property type="entry name" value="FAD-BINDING MONOOXYGENASE AUSB-RELATED"/>
    <property type="match status" value="1"/>
</dbReference>
<keyword evidence="5" id="KW-0521">NADP</keyword>
<evidence type="ECO:0000256" key="7">
    <source>
        <dbReference type="SAM" id="MobiDB-lite"/>
    </source>
</evidence>
<keyword evidence="3" id="KW-0285">Flavoprotein</keyword>
<dbReference type="Gene3D" id="3.50.50.60">
    <property type="entry name" value="FAD/NAD(P)-binding domain"/>
    <property type="match status" value="3"/>
</dbReference>
<organism evidence="8 9">
    <name type="scientific">Fusarium acuminatum</name>
    <dbReference type="NCBI Taxonomy" id="5515"/>
    <lineage>
        <taxon>Eukaryota</taxon>
        <taxon>Fungi</taxon>
        <taxon>Dikarya</taxon>
        <taxon>Ascomycota</taxon>
        <taxon>Pezizomycotina</taxon>
        <taxon>Sordariomycetes</taxon>
        <taxon>Hypocreomycetidae</taxon>
        <taxon>Hypocreales</taxon>
        <taxon>Nectriaceae</taxon>
        <taxon>Fusarium</taxon>
        <taxon>Fusarium tricinctum species complex</taxon>
    </lineage>
</organism>
<evidence type="ECO:0000256" key="6">
    <source>
        <dbReference type="ARBA" id="ARBA00023002"/>
    </source>
</evidence>
<evidence type="ECO:0000256" key="3">
    <source>
        <dbReference type="ARBA" id="ARBA00022630"/>
    </source>
</evidence>
<protein>
    <submittedName>
        <fullName evidence="8">FAD-binding monooxygenase</fullName>
    </submittedName>
</protein>
<dbReference type="EMBL" id="CP151267">
    <property type="protein sequence ID" value="WZH50321.1"/>
    <property type="molecule type" value="Genomic_DNA"/>
</dbReference>
<evidence type="ECO:0000256" key="2">
    <source>
        <dbReference type="ARBA" id="ARBA00010139"/>
    </source>
</evidence>
<dbReference type="SUPFAM" id="SSF51905">
    <property type="entry name" value="FAD/NAD(P)-binding domain"/>
    <property type="match status" value="1"/>
</dbReference>
<feature type="compositionally biased region" description="Basic residues" evidence="7">
    <location>
        <begin position="1"/>
        <end position="10"/>
    </location>
</feature>
<comment type="cofactor">
    <cofactor evidence="1">
        <name>FAD</name>
        <dbReference type="ChEBI" id="CHEBI:57692"/>
    </cofactor>
</comment>
<evidence type="ECO:0000256" key="4">
    <source>
        <dbReference type="ARBA" id="ARBA00022827"/>
    </source>
</evidence>